<reference evidence="2" key="1">
    <citation type="submission" date="2016-03" db="EMBL/GenBank/DDBJ databases">
        <title>Mechanisms controlling the formation of the plant cell surface in tip-growing cells are functionally conserved among land plants.</title>
        <authorList>
            <person name="Honkanen S."/>
            <person name="Jones V.A."/>
            <person name="Morieri G."/>
            <person name="Champion C."/>
            <person name="Hetherington A.J."/>
            <person name="Kelly S."/>
            <person name="Saint-Marcoux D."/>
            <person name="Proust H."/>
            <person name="Prescott H."/>
            <person name="Dolan L."/>
        </authorList>
    </citation>
    <scope>NUCLEOTIDE SEQUENCE [LARGE SCALE GENOMIC DNA]</scope>
    <source>
        <tissue evidence="2">Whole gametophyte</tissue>
    </source>
</reference>
<feature type="compositionally biased region" description="Polar residues" evidence="1">
    <location>
        <begin position="15"/>
        <end position="30"/>
    </location>
</feature>
<evidence type="ECO:0000313" key="3">
    <source>
        <dbReference type="Proteomes" id="UP000077202"/>
    </source>
</evidence>
<gene>
    <name evidence="2" type="ORF">AXG93_2318s1010</name>
</gene>
<evidence type="ECO:0000256" key="1">
    <source>
        <dbReference type="SAM" id="MobiDB-lite"/>
    </source>
</evidence>
<dbReference type="Proteomes" id="UP000077202">
    <property type="component" value="Unassembled WGS sequence"/>
</dbReference>
<proteinExistence type="predicted"/>
<sequence>MTYGQMIRAQGREGNGSSDRGSEMSAQAQTRIKPRGAKAPLDQQQQQQEQLSEQAFHRFPRAAVRTGIGIYSSPASGARPALRSKIIDELGRDRGSCPWWLSDRWRLVLMVMVLVVGPDDEQEDTQVLQRTLGGRQAGRQARQPARMMRRTQLLGGNLQLEQEERWCCVLQMIAPSRQIAFARVLVLSNKLGMRSRYLNTVSGPERMPSHHRPIGSLG</sequence>
<dbReference type="EMBL" id="LVLJ01003211">
    <property type="protein sequence ID" value="OAE22355.1"/>
    <property type="molecule type" value="Genomic_DNA"/>
</dbReference>
<accession>A0A176VQV9</accession>
<feature type="region of interest" description="Disordered" evidence="1">
    <location>
        <begin position="1"/>
        <end position="51"/>
    </location>
</feature>
<keyword evidence="3" id="KW-1185">Reference proteome</keyword>
<evidence type="ECO:0000313" key="2">
    <source>
        <dbReference type="EMBL" id="OAE22355.1"/>
    </source>
</evidence>
<protein>
    <submittedName>
        <fullName evidence="2">Uncharacterized protein</fullName>
    </submittedName>
</protein>
<organism evidence="2 3">
    <name type="scientific">Marchantia polymorpha subsp. ruderalis</name>
    <dbReference type="NCBI Taxonomy" id="1480154"/>
    <lineage>
        <taxon>Eukaryota</taxon>
        <taxon>Viridiplantae</taxon>
        <taxon>Streptophyta</taxon>
        <taxon>Embryophyta</taxon>
        <taxon>Marchantiophyta</taxon>
        <taxon>Marchantiopsida</taxon>
        <taxon>Marchantiidae</taxon>
        <taxon>Marchantiales</taxon>
        <taxon>Marchantiaceae</taxon>
        <taxon>Marchantia</taxon>
    </lineage>
</organism>
<dbReference type="AlphaFoldDB" id="A0A176VQV9"/>
<comment type="caution">
    <text evidence="2">The sequence shown here is derived from an EMBL/GenBank/DDBJ whole genome shotgun (WGS) entry which is preliminary data.</text>
</comment>
<name>A0A176VQV9_MARPO</name>